<gene>
    <name evidence="1" type="ORF">BN1079_02223</name>
</gene>
<reference evidence="1 2" key="1">
    <citation type="submission" date="2014-07" db="EMBL/GenBank/DDBJ databases">
        <authorList>
            <person name="Urmite Genomes Urmite Genomes"/>
        </authorList>
    </citation>
    <scope>NUCLEOTIDE SEQUENCE [LARGE SCALE GENOMIC DNA]</scope>
    <source>
        <strain evidence="1 2">20_BN</strain>
    </source>
</reference>
<name>A0A078LR12_9PSED</name>
<dbReference type="EMBL" id="CCSF01000001">
    <property type="protein sequence ID" value="CDZ94893.1"/>
    <property type="molecule type" value="Genomic_DNA"/>
</dbReference>
<dbReference type="HOGENOM" id="CLU_142879_0_0_6"/>
<keyword evidence="2" id="KW-1185">Reference proteome</keyword>
<dbReference type="OrthoDB" id="121633at2"/>
<accession>A0A078LR12</accession>
<dbReference type="Proteomes" id="UP000053902">
    <property type="component" value="Unassembled WGS sequence"/>
</dbReference>
<protein>
    <submittedName>
        <fullName evidence="1">Ribosomal subunit interface protein</fullName>
    </submittedName>
</protein>
<evidence type="ECO:0000313" key="2">
    <source>
        <dbReference type="Proteomes" id="UP000053902"/>
    </source>
</evidence>
<dbReference type="InterPro" id="IPR036567">
    <property type="entry name" value="RHF-like"/>
</dbReference>
<organism evidence="1 2">
    <name type="scientific">Pseudomonas saudiphocaensis</name>
    <dbReference type="NCBI Taxonomy" id="1499686"/>
    <lineage>
        <taxon>Bacteria</taxon>
        <taxon>Pseudomonadati</taxon>
        <taxon>Pseudomonadota</taxon>
        <taxon>Gammaproteobacteria</taxon>
        <taxon>Pseudomonadales</taxon>
        <taxon>Pseudomonadaceae</taxon>
        <taxon>Pseudomonas</taxon>
    </lineage>
</organism>
<dbReference type="SUPFAM" id="SSF69754">
    <property type="entry name" value="Ribosome binding protein Y (YfiA homologue)"/>
    <property type="match status" value="1"/>
</dbReference>
<dbReference type="InterPro" id="IPR003489">
    <property type="entry name" value="RHF/RaiA"/>
</dbReference>
<dbReference type="RefSeq" id="WP_037024294.1">
    <property type="nucleotide sequence ID" value="NZ_CCSF01000001.1"/>
</dbReference>
<dbReference type="Gene3D" id="3.30.160.100">
    <property type="entry name" value="Ribosome hibernation promotion factor-like"/>
    <property type="match status" value="1"/>
</dbReference>
<dbReference type="Pfam" id="PF02482">
    <property type="entry name" value="Ribosomal_S30AE"/>
    <property type="match status" value="1"/>
</dbReference>
<evidence type="ECO:0000313" key="1">
    <source>
        <dbReference type="EMBL" id="CDZ94893.1"/>
    </source>
</evidence>
<sequence>MQIQVRSNHIEGSVGLHEWVSAAVEDRLERFDDLLTRVEVHVGDENAQKAGAADKRCQIEARPKGHQPLSVTHKAESLELAVDGAAEKMHNALGHLMGKLDTKVVPTGQLDDPLLEQEPQQVTDALLQEEFLAKQEERGKE</sequence>
<dbReference type="STRING" id="1499686.BN1079_02223"/>
<dbReference type="eggNOG" id="COG1544">
    <property type="taxonomic scope" value="Bacteria"/>
</dbReference>
<proteinExistence type="predicted"/>
<dbReference type="AlphaFoldDB" id="A0A078LR12"/>